<accession>A0A0R1TVX6</accession>
<reference evidence="2 3" key="1">
    <citation type="journal article" date="2015" name="Genome Announc.">
        <title>Expanding the biotechnology potential of lactobacilli through comparative genomics of 213 strains and associated genera.</title>
        <authorList>
            <person name="Sun Z."/>
            <person name="Harris H.M."/>
            <person name="McCann A."/>
            <person name="Guo C."/>
            <person name="Argimon S."/>
            <person name="Zhang W."/>
            <person name="Yang X."/>
            <person name="Jeffery I.B."/>
            <person name="Cooney J.C."/>
            <person name="Kagawa T.F."/>
            <person name="Liu W."/>
            <person name="Song Y."/>
            <person name="Salvetti E."/>
            <person name="Wrobel A."/>
            <person name="Rasinkangas P."/>
            <person name="Parkhill J."/>
            <person name="Rea M.C."/>
            <person name="O'Sullivan O."/>
            <person name="Ritari J."/>
            <person name="Douillard F.P."/>
            <person name="Paul Ross R."/>
            <person name="Yang R."/>
            <person name="Briner A.E."/>
            <person name="Felis G.E."/>
            <person name="de Vos W.M."/>
            <person name="Barrangou R."/>
            <person name="Klaenhammer T.R."/>
            <person name="Caufield P.W."/>
            <person name="Cui Y."/>
            <person name="Zhang H."/>
            <person name="O'Toole P.W."/>
        </authorList>
    </citation>
    <scope>NUCLEOTIDE SEQUENCE [LARGE SCALE GENOMIC DNA]</scope>
    <source>
        <strain evidence="2 3">DSM 15833</strain>
    </source>
</reference>
<protein>
    <submittedName>
        <fullName evidence="2">Uncharacterized protein</fullName>
    </submittedName>
</protein>
<proteinExistence type="predicted"/>
<dbReference type="PATRIC" id="fig|1423740.3.peg.300"/>
<evidence type="ECO:0000313" key="3">
    <source>
        <dbReference type="Proteomes" id="UP000051048"/>
    </source>
</evidence>
<feature type="compositionally biased region" description="Low complexity" evidence="1">
    <location>
        <begin position="340"/>
        <end position="353"/>
    </location>
</feature>
<gene>
    <name evidence="2" type="ORF">FC36_GL000279</name>
</gene>
<organism evidence="2 3">
    <name type="scientific">Ligilactobacillus equi DSM 15833 = JCM 10991</name>
    <dbReference type="NCBI Taxonomy" id="1423740"/>
    <lineage>
        <taxon>Bacteria</taxon>
        <taxon>Bacillati</taxon>
        <taxon>Bacillota</taxon>
        <taxon>Bacilli</taxon>
        <taxon>Lactobacillales</taxon>
        <taxon>Lactobacillaceae</taxon>
        <taxon>Ligilactobacillus</taxon>
    </lineage>
</organism>
<feature type="compositionally biased region" description="Basic and acidic residues" evidence="1">
    <location>
        <begin position="247"/>
        <end position="265"/>
    </location>
</feature>
<sequence>MEKVNYALNLKNRRSLELVKRFGLHRKKERLTVYNYIHSVTYMPAEFSPVASFSDEDYENGGLTRPRLVLNTSVSGFAKDNQQYNLVDLDGQTTKYDDKLDHFVYELNDREIVQLVSSGLYRGDYQSFLNGLNATLKGKEFAIDNGASYYTGKVNDIPVLAYESQDKEWKDIHLDDSSVINFSLEKELLELSAKRNAELMLASQREEVKKVSMLDELDLGALDEKQESKDAIELDTGNEELETLEDKPVDKSFEELSEEVEKSESEILGSVEETNISEEHSESEKQSETSLSSESEEERKNLDAISSMEQQQPQSLPSFEIDYETGEIKYAEDSQSKNKATSQSESTSFSQSKAESKSLEEESLSLASTTSQATSLSTIDLGSLEHASDAIDTSQILNEEVRTLGIDEFDDDEEDFEL</sequence>
<evidence type="ECO:0000313" key="2">
    <source>
        <dbReference type="EMBL" id="KRL84356.1"/>
    </source>
</evidence>
<feature type="region of interest" description="Disordered" evidence="1">
    <location>
        <begin position="247"/>
        <end position="375"/>
    </location>
</feature>
<comment type="caution">
    <text evidence="2">The sequence shown here is derived from an EMBL/GenBank/DDBJ whole genome shotgun (WGS) entry which is preliminary data.</text>
</comment>
<dbReference type="RefSeq" id="WP_025020334.1">
    <property type="nucleotide sequence ID" value="NZ_AZFH01000010.1"/>
</dbReference>
<feature type="compositionally biased region" description="Basic and acidic residues" evidence="1">
    <location>
        <begin position="326"/>
        <end position="336"/>
    </location>
</feature>
<evidence type="ECO:0000256" key="1">
    <source>
        <dbReference type="SAM" id="MobiDB-lite"/>
    </source>
</evidence>
<feature type="compositionally biased region" description="Basic and acidic residues" evidence="1">
    <location>
        <begin position="277"/>
        <end position="287"/>
    </location>
</feature>
<dbReference type="Proteomes" id="UP000051048">
    <property type="component" value="Unassembled WGS sequence"/>
</dbReference>
<feature type="compositionally biased region" description="Polar residues" evidence="1">
    <location>
        <begin position="307"/>
        <end position="317"/>
    </location>
</feature>
<dbReference type="EMBL" id="AZFH01000010">
    <property type="protein sequence ID" value="KRL84356.1"/>
    <property type="molecule type" value="Genomic_DNA"/>
</dbReference>
<dbReference type="STRING" id="1423740.FC36_GL000279"/>
<name>A0A0R1TVX6_9LACO</name>
<feature type="compositionally biased region" description="Low complexity" evidence="1">
    <location>
        <begin position="364"/>
        <end position="375"/>
    </location>
</feature>
<dbReference type="AlphaFoldDB" id="A0A0R1TVX6"/>